<accession>A0ABU6UNX5</accession>
<name>A0ABU6UNX5_9FABA</name>
<reference evidence="1 2" key="1">
    <citation type="journal article" date="2023" name="Plants (Basel)">
        <title>Bridging the Gap: Combining Genomics and Transcriptomics Approaches to Understand Stylosanthes scabra, an Orphan Legume from the Brazilian Caatinga.</title>
        <authorList>
            <person name="Ferreira-Neto J.R.C."/>
            <person name="da Silva M.D."/>
            <person name="Binneck E."/>
            <person name="de Melo N.F."/>
            <person name="da Silva R.H."/>
            <person name="de Melo A.L.T.M."/>
            <person name="Pandolfi V."/>
            <person name="Bustamante F.O."/>
            <person name="Brasileiro-Vidal A.C."/>
            <person name="Benko-Iseppon A.M."/>
        </authorList>
    </citation>
    <scope>NUCLEOTIDE SEQUENCE [LARGE SCALE GENOMIC DNA]</scope>
    <source>
        <tissue evidence="1">Leaves</tissue>
    </source>
</reference>
<gene>
    <name evidence="1" type="ORF">PIB30_075740</name>
</gene>
<dbReference type="Proteomes" id="UP001341840">
    <property type="component" value="Unassembled WGS sequence"/>
</dbReference>
<dbReference type="PANTHER" id="PTHR47165">
    <property type="entry name" value="OS03G0429900 PROTEIN"/>
    <property type="match status" value="1"/>
</dbReference>
<dbReference type="SUPFAM" id="SSF50249">
    <property type="entry name" value="Nucleic acid-binding proteins"/>
    <property type="match status" value="1"/>
</dbReference>
<dbReference type="Gene3D" id="2.40.50.140">
    <property type="entry name" value="Nucleic acid-binding proteins"/>
    <property type="match status" value="1"/>
</dbReference>
<evidence type="ECO:0008006" key="3">
    <source>
        <dbReference type="Google" id="ProtNLM"/>
    </source>
</evidence>
<comment type="caution">
    <text evidence="1">The sequence shown here is derived from an EMBL/GenBank/DDBJ whole genome shotgun (WGS) entry which is preliminary data.</text>
</comment>
<dbReference type="EMBL" id="JASCZI010121803">
    <property type="protein sequence ID" value="MED6162992.1"/>
    <property type="molecule type" value="Genomic_DNA"/>
</dbReference>
<sequence length="207" mass="23468">MIEQGVCGTQSPAISNEFKVVSLEDDFICLTRRCTIDDLQDNNEEGCFVVFGSVRALVDEGPWWYSACFCGRAIQPQGGAYYCDFCGHYVTNVNPRFRVKICVEDETGHGIFVLFDREISFLIKKSCAEDFAEVQKDANVMCGDFYPTILHGLVRKMVLLKVDTKPVGIDKYFGTFRVRRVCDDPLIIGMFKHPNYDADDELSPKKI</sequence>
<proteinExistence type="predicted"/>
<organism evidence="1 2">
    <name type="scientific">Stylosanthes scabra</name>
    <dbReference type="NCBI Taxonomy" id="79078"/>
    <lineage>
        <taxon>Eukaryota</taxon>
        <taxon>Viridiplantae</taxon>
        <taxon>Streptophyta</taxon>
        <taxon>Embryophyta</taxon>
        <taxon>Tracheophyta</taxon>
        <taxon>Spermatophyta</taxon>
        <taxon>Magnoliopsida</taxon>
        <taxon>eudicotyledons</taxon>
        <taxon>Gunneridae</taxon>
        <taxon>Pentapetalae</taxon>
        <taxon>rosids</taxon>
        <taxon>fabids</taxon>
        <taxon>Fabales</taxon>
        <taxon>Fabaceae</taxon>
        <taxon>Papilionoideae</taxon>
        <taxon>50 kb inversion clade</taxon>
        <taxon>dalbergioids sensu lato</taxon>
        <taxon>Dalbergieae</taxon>
        <taxon>Pterocarpus clade</taxon>
        <taxon>Stylosanthes</taxon>
    </lineage>
</organism>
<protein>
    <recommendedName>
        <fullName evidence="3">Replication factor A C-terminal domain-containing protein</fullName>
    </recommendedName>
</protein>
<dbReference type="PANTHER" id="PTHR47165:SF4">
    <property type="entry name" value="OS03G0429900 PROTEIN"/>
    <property type="match status" value="1"/>
</dbReference>
<evidence type="ECO:0000313" key="1">
    <source>
        <dbReference type="EMBL" id="MED6162992.1"/>
    </source>
</evidence>
<keyword evidence="2" id="KW-1185">Reference proteome</keyword>
<evidence type="ECO:0000313" key="2">
    <source>
        <dbReference type="Proteomes" id="UP001341840"/>
    </source>
</evidence>
<dbReference type="InterPro" id="IPR012340">
    <property type="entry name" value="NA-bd_OB-fold"/>
</dbReference>